<keyword evidence="3 5" id="KW-0347">Helicase</keyword>
<keyword evidence="4 5" id="KW-0067">ATP-binding</keyword>
<dbReference type="Pfam" id="PF13245">
    <property type="entry name" value="AAA_19"/>
    <property type="match status" value="1"/>
</dbReference>
<keyword evidence="2 5" id="KW-0378">Hydrolase</keyword>
<evidence type="ECO:0000256" key="3">
    <source>
        <dbReference type="ARBA" id="ARBA00022806"/>
    </source>
</evidence>
<organism evidence="7 8">
    <name type="scientific">Desulfotignum phosphitoxidans DSM 13687</name>
    <dbReference type="NCBI Taxonomy" id="1286635"/>
    <lineage>
        <taxon>Bacteria</taxon>
        <taxon>Pseudomonadati</taxon>
        <taxon>Thermodesulfobacteriota</taxon>
        <taxon>Desulfobacteria</taxon>
        <taxon>Desulfobacterales</taxon>
        <taxon>Desulfobacteraceae</taxon>
        <taxon>Desulfotignum</taxon>
    </lineage>
</organism>
<dbReference type="GO" id="GO:0005524">
    <property type="term" value="F:ATP binding"/>
    <property type="evidence" value="ECO:0007669"/>
    <property type="project" value="UniProtKB-UniRule"/>
</dbReference>
<dbReference type="GO" id="GO:0043138">
    <property type="term" value="F:3'-5' DNA helicase activity"/>
    <property type="evidence" value="ECO:0007669"/>
    <property type="project" value="TreeGrafter"/>
</dbReference>
<dbReference type="EC" id="3.6.4.12" evidence="7"/>
<dbReference type="GO" id="GO:0005829">
    <property type="term" value="C:cytosol"/>
    <property type="evidence" value="ECO:0007669"/>
    <property type="project" value="TreeGrafter"/>
</dbReference>
<dbReference type="GO" id="GO:0003677">
    <property type="term" value="F:DNA binding"/>
    <property type="evidence" value="ECO:0007669"/>
    <property type="project" value="InterPro"/>
</dbReference>
<sequence length="635" mass="73084">MVAPKFSLEKLSEEANQIVNLINEKKHFLLSGGAGSGKTYSLVEVLHAVTDKYPSFNIGCITYTNAAVDEIEDRISYDSIHVSTIHDFLWANIRNFQSELKETLVEMINDPTQSKIKIPNVESVEADFFDDIESIQYKEYLRLAKGIISHDEVILLASQMYEKYEKLCSITKDKFPFIFVDEYQDTNPLVVKILLEDMEKSPKENVVGFFGDAMQSIYDGSVGNLDTYIDTEPKRVVEVQKLQNRRNPGKIINLANKIRTDGLTQQPSDDASAPNMDENGVVKSGDIKFIYSANLNIDPVREYLGWEFEDNTLVKELNLTHNLIADKANFPELMRIYDKDKILEFLRNKVRRHLKENDPELDTSEKTLSQVLEHVGAAVKPTKGQQEYIDNYPEIHAYALSLPYDLISKLYVDKDQLLDDKKNFAEDEGKPGSNRDDLIKHLFKIETCIRLYQSNQFNQFIKLTDFSISSIADKIRLRDAIQSFTIDNNSTIRQVIDMADDLGIVIKDDRLNKFIEKRIYLYKQVCDISYQEFRNVYDYLEGYSPFSTQHKTKGTEFPNVLVVLDNGRWNQYNFKYLFEGNGTDSVRQRSEKIFYVCCTRAMEKLAVFFPNPTALVLGTAATWFGKENIVNLDEL</sequence>
<evidence type="ECO:0000313" key="7">
    <source>
        <dbReference type="EMBL" id="EMS78424.1"/>
    </source>
</evidence>
<dbReference type="Proteomes" id="UP000014216">
    <property type="component" value="Unassembled WGS sequence"/>
</dbReference>
<dbReference type="PANTHER" id="PTHR11070">
    <property type="entry name" value="UVRD / RECB / PCRA DNA HELICASE FAMILY MEMBER"/>
    <property type="match status" value="1"/>
</dbReference>
<evidence type="ECO:0000256" key="4">
    <source>
        <dbReference type="ARBA" id="ARBA00022840"/>
    </source>
</evidence>
<comment type="caution">
    <text evidence="7">The sequence shown here is derived from an EMBL/GenBank/DDBJ whole genome shotgun (WGS) entry which is preliminary data.</text>
</comment>
<dbReference type="InterPro" id="IPR027417">
    <property type="entry name" value="P-loop_NTPase"/>
</dbReference>
<evidence type="ECO:0000259" key="6">
    <source>
        <dbReference type="PROSITE" id="PS51198"/>
    </source>
</evidence>
<dbReference type="InterPro" id="IPR000212">
    <property type="entry name" value="DNA_helicase_UvrD/REP"/>
</dbReference>
<keyword evidence="8" id="KW-1185">Reference proteome</keyword>
<accession>S0FYY6</accession>
<dbReference type="OrthoDB" id="5461146at2"/>
<name>S0FYY6_9BACT</name>
<dbReference type="Gene3D" id="3.40.50.300">
    <property type="entry name" value="P-loop containing nucleotide triphosphate hydrolases"/>
    <property type="match status" value="2"/>
</dbReference>
<feature type="binding site" evidence="5">
    <location>
        <begin position="32"/>
        <end position="39"/>
    </location>
    <ligand>
        <name>ATP</name>
        <dbReference type="ChEBI" id="CHEBI:30616"/>
    </ligand>
</feature>
<feature type="domain" description="UvrD-like helicase ATP-binding" evidence="6">
    <location>
        <begin position="11"/>
        <end position="248"/>
    </location>
</feature>
<keyword evidence="1 5" id="KW-0547">Nucleotide-binding</keyword>
<evidence type="ECO:0000256" key="2">
    <source>
        <dbReference type="ARBA" id="ARBA00022801"/>
    </source>
</evidence>
<dbReference type="PROSITE" id="PS51198">
    <property type="entry name" value="UVRD_HELICASE_ATP_BIND"/>
    <property type="match status" value="1"/>
</dbReference>
<gene>
    <name evidence="7" type="ORF">Dpo_8c00910</name>
</gene>
<dbReference type="GO" id="GO:0016787">
    <property type="term" value="F:hydrolase activity"/>
    <property type="evidence" value="ECO:0007669"/>
    <property type="project" value="UniProtKB-UniRule"/>
</dbReference>
<dbReference type="PATRIC" id="fig|1286635.3.peg.3548"/>
<dbReference type="AlphaFoldDB" id="S0FYY6"/>
<evidence type="ECO:0000313" key="8">
    <source>
        <dbReference type="Proteomes" id="UP000014216"/>
    </source>
</evidence>
<dbReference type="PANTHER" id="PTHR11070:SF3">
    <property type="entry name" value="DNA 3'-5' HELICASE"/>
    <property type="match status" value="1"/>
</dbReference>
<proteinExistence type="predicted"/>
<reference evidence="7 8" key="1">
    <citation type="journal article" date="2013" name="Genome Announc.">
        <title>Draft Genome Sequence of Desulfotignum phosphitoxidans DSM 13687 Strain FiPS-3.</title>
        <authorList>
            <person name="Poehlein A."/>
            <person name="Daniel R."/>
            <person name="Simeonova D.D."/>
        </authorList>
    </citation>
    <scope>NUCLEOTIDE SEQUENCE [LARGE SCALE GENOMIC DNA]</scope>
    <source>
        <strain evidence="7 8">DSM 13687</strain>
    </source>
</reference>
<dbReference type="RefSeq" id="WP_006967495.1">
    <property type="nucleotide sequence ID" value="NZ_APJX01000008.1"/>
</dbReference>
<protein>
    <submittedName>
        <fullName evidence="7">UvrD/REP ATP-dependent DNA helicase</fullName>
        <ecNumber evidence="7">3.6.4.12</ecNumber>
    </submittedName>
</protein>
<dbReference type="GO" id="GO:0000725">
    <property type="term" value="P:recombinational repair"/>
    <property type="evidence" value="ECO:0007669"/>
    <property type="project" value="TreeGrafter"/>
</dbReference>
<dbReference type="InterPro" id="IPR014016">
    <property type="entry name" value="UvrD-like_ATP-bd"/>
</dbReference>
<evidence type="ECO:0000256" key="1">
    <source>
        <dbReference type="ARBA" id="ARBA00022741"/>
    </source>
</evidence>
<dbReference type="SUPFAM" id="SSF52540">
    <property type="entry name" value="P-loop containing nucleoside triphosphate hydrolases"/>
    <property type="match status" value="1"/>
</dbReference>
<evidence type="ECO:0000256" key="5">
    <source>
        <dbReference type="PROSITE-ProRule" id="PRU00560"/>
    </source>
</evidence>
<dbReference type="EMBL" id="APJX01000008">
    <property type="protein sequence ID" value="EMS78424.1"/>
    <property type="molecule type" value="Genomic_DNA"/>
</dbReference>